<dbReference type="SUPFAM" id="SSF88713">
    <property type="entry name" value="Glycoside hydrolase/deacetylase"/>
    <property type="match status" value="1"/>
</dbReference>
<protein>
    <recommendedName>
        <fullName evidence="4">Carbohydrate deacetylase</fullName>
    </recommendedName>
</protein>
<dbReference type="Pfam" id="PF04794">
    <property type="entry name" value="YdjC"/>
    <property type="match status" value="1"/>
</dbReference>
<proteinExistence type="inferred from homology"/>
<comment type="caution">
    <text evidence="10">The sequence shown here is derived from an EMBL/GenBank/DDBJ whole genome shotgun (WGS) entry which is preliminary data.</text>
</comment>
<feature type="region of interest" description="Disordered" evidence="9">
    <location>
        <begin position="153"/>
        <end position="174"/>
    </location>
</feature>
<evidence type="ECO:0000256" key="7">
    <source>
        <dbReference type="ARBA" id="ARBA00022842"/>
    </source>
</evidence>
<keyword evidence="11" id="KW-1185">Reference proteome</keyword>
<comment type="similarity">
    <text evidence="3">Belongs to the YdjC deacetylase family.</text>
</comment>
<evidence type="ECO:0000313" key="11">
    <source>
        <dbReference type="Proteomes" id="UP000250572"/>
    </source>
</evidence>
<accession>A0A315UWR1</accession>
<dbReference type="GO" id="GO:0019213">
    <property type="term" value="F:deacetylase activity"/>
    <property type="evidence" value="ECO:0007669"/>
    <property type="project" value="TreeGrafter"/>
</dbReference>
<evidence type="ECO:0000256" key="2">
    <source>
        <dbReference type="ARBA" id="ARBA00003451"/>
    </source>
</evidence>
<dbReference type="Gene3D" id="3.20.20.370">
    <property type="entry name" value="Glycoside hydrolase/deacetylase"/>
    <property type="match status" value="1"/>
</dbReference>
<dbReference type="InterPro" id="IPR011330">
    <property type="entry name" value="Glyco_hydro/deAcase_b/a-brl"/>
</dbReference>
<evidence type="ECO:0000256" key="9">
    <source>
        <dbReference type="SAM" id="MobiDB-lite"/>
    </source>
</evidence>
<dbReference type="Proteomes" id="UP000250572">
    <property type="component" value="Unassembled WGS sequence"/>
</dbReference>
<comment type="function">
    <text evidence="2">Probably catalyzes the deacetylation of acetylated carbohydrates an important step in the degradation of oligosaccharides.</text>
</comment>
<dbReference type="GO" id="GO:0046872">
    <property type="term" value="F:metal ion binding"/>
    <property type="evidence" value="ECO:0007669"/>
    <property type="project" value="UniProtKB-KW"/>
</dbReference>
<dbReference type="PANTHER" id="PTHR31609">
    <property type="entry name" value="YDJC DEACETYLASE FAMILY MEMBER"/>
    <property type="match status" value="1"/>
</dbReference>
<keyword evidence="8" id="KW-0119">Carbohydrate metabolism</keyword>
<dbReference type="PANTHER" id="PTHR31609:SF1">
    <property type="entry name" value="CARBOHYDRATE DEACETYLASE"/>
    <property type="match status" value="1"/>
</dbReference>
<keyword evidence="6" id="KW-0378">Hydrolase</keyword>
<feature type="region of interest" description="Disordered" evidence="9">
    <location>
        <begin position="1"/>
        <end position="45"/>
    </location>
</feature>
<keyword evidence="5" id="KW-0479">Metal-binding</keyword>
<evidence type="ECO:0000256" key="4">
    <source>
        <dbReference type="ARBA" id="ARBA00018477"/>
    </source>
</evidence>
<evidence type="ECO:0000256" key="5">
    <source>
        <dbReference type="ARBA" id="ARBA00022723"/>
    </source>
</evidence>
<evidence type="ECO:0000256" key="1">
    <source>
        <dbReference type="ARBA" id="ARBA00001946"/>
    </source>
</evidence>
<evidence type="ECO:0000256" key="8">
    <source>
        <dbReference type="ARBA" id="ARBA00023277"/>
    </source>
</evidence>
<sequence length="342" mass="38104">MPGSTAELKPGLDAGSNRSPSSDPDEDLVQQGDPRPRDSPPPLYSPVELELRAQVRRFIELTGHLPHHMDGHQHVHVLPDVREVFAQVLSDVRIPFTRVPMEPGLHSCPWVPAHLHTFYMEVEKDALDSIPVFKHHGIRRMNSLASKVASMAVASSDTEPPGKRGSPSCPANPGDLPPMSMQYCRISSTPRSLPLRSSLSLRRPHPQRWESPTPRPQALLSKWKACWWEVFCPPEHNWTSITCAEVFLHGLSKLLSCPSICLSNHPSCMLLGLSVPIDCYWSPTGQKRPIGLFQPDSICHIWCPPAQSKIAATNSSDKQPRQWRRGIMILSDSMSPIYPGTC</sequence>
<keyword evidence="7" id="KW-0460">Magnesium</keyword>
<dbReference type="AlphaFoldDB" id="A0A315UWR1"/>
<reference evidence="10 11" key="1">
    <citation type="journal article" date="2018" name="G3 (Bethesda)">
        <title>A High-Quality Reference Genome for the Invasive Mosquitofish Gambusia affinis Using a Chicago Library.</title>
        <authorList>
            <person name="Hoffberg S.L."/>
            <person name="Troendle N.J."/>
            <person name="Glenn T.C."/>
            <person name="Mahmud O."/>
            <person name="Louha S."/>
            <person name="Chalopin D."/>
            <person name="Bennetzen J.L."/>
            <person name="Mauricio R."/>
        </authorList>
    </citation>
    <scope>NUCLEOTIDE SEQUENCE [LARGE SCALE GENOMIC DNA]</scope>
    <source>
        <strain evidence="10">NE01/NJP1002.9</strain>
        <tissue evidence="10">Muscle</tissue>
    </source>
</reference>
<dbReference type="GO" id="GO:0005975">
    <property type="term" value="P:carbohydrate metabolic process"/>
    <property type="evidence" value="ECO:0007669"/>
    <property type="project" value="InterPro"/>
</dbReference>
<evidence type="ECO:0000256" key="6">
    <source>
        <dbReference type="ARBA" id="ARBA00022801"/>
    </source>
</evidence>
<organism evidence="10 11">
    <name type="scientific">Gambusia affinis</name>
    <name type="common">Western mosquitofish</name>
    <name type="synonym">Heterandria affinis</name>
    <dbReference type="NCBI Taxonomy" id="33528"/>
    <lineage>
        <taxon>Eukaryota</taxon>
        <taxon>Metazoa</taxon>
        <taxon>Chordata</taxon>
        <taxon>Craniata</taxon>
        <taxon>Vertebrata</taxon>
        <taxon>Euteleostomi</taxon>
        <taxon>Actinopterygii</taxon>
        <taxon>Neopterygii</taxon>
        <taxon>Teleostei</taxon>
        <taxon>Neoteleostei</taxon>
        <taxon>Acanthomorphata</taxon>
        <taxon>Ovalentaria</taxon>
        <taxon>Atherinomorphae</taxon>
        <taxon>Cyprinodontiformes</taxon>
        <taxon>Poeciliidae</taxon>
        <taxon>Poeciliinae</taxon>
        <taxon>Gambusia</taxon>
    </lineage>
</organism>
<dbReference type="GO" id="GO:0016787">
    <property type="term" value="F:hydrolase activity"/>
    <property type="evidence" value="ECO:0007669"/>
    <property type="project" value="UniProtKB-KW"/>
</dbReference>
<comment type="cofactor">
    <cofactor evidence="1">
        <name>Mg(2+)</name>
        <dbReference type="ChEBI" id="CHEBI:18420"/>
    </cofactor>
</comment>
<evidence type="ECO:0000256" key="3">
    <source>
        <dbReference type="ARBA" id="ARBA00008843"/>
    </source>
</evidence>
<dbReference type="EMBL" id="NHOQ01002533">
    <property type="protein sequence ID" value="PWA16027.1"/>
    <property type="molecule type" value="Genomic_DNA"/>
</dbReference>
<dbReference type="InterPro" id="IPR006879">
    <property type="entry name" value="YdjC-like"/>
</dbReference>
<evidence type="ECO:0000313" key="10">
    <source>
        <dbReference type="EMBL" id="PWA16027.1"/>
    </source>
</evidence>
<gene>
    <name evidence="10" type="ORF">CCH79_00019360</name>
</gene>
<name>A0A315UWR1_GAMAF</name>